<keyword evidence="6 9" id="KW-0812">Transmembrane</keyword>
<reference evidence="13 14" key="1">
    <citation type="submission" date="2016-10" db="EMBL/GenBank/DDBJ databases">
        <authorList>
            <person name="de Groot N.N."/>
        </authorList>
    </citation>
    <scope>NUCLEOTIDE SEQUENCE [LARGE SCALE GENOMIC DNA]</scope>
    <source>
        <strain evidence="13 14">DSM 26656</strain>
    </source>
</reference>
<dbReference type="InterPro" id="IPR058982">
    <property type="entry name" value="Beta-barrel_AprE"/>
</dbReference>
<name>A0A1H6BHX4_9HYPH</name>
<evidence type="ECO:0000256" key="10">
    <source>
        <dbReference type="SAM" id="Coils"/>
    </source>
</evidence>
<dbReference type="Proteomes" id="UP000236743">
    <property type="component" value="Unassembled WGS sequence"/>
</dbReference>
<feature type="domain" description="AprE-like long alpha-helical hairpin" evidence="11">
    <location>
        <begin position="102"/>
        <end position="291"/>
    </location>
</feature>
<dbReference type="RefSeq" id="WP_103873824.1">
    <property type="nucleotide sequence ID" value="NZ_FNUY01000007.1"/>
</dbReference>
<feature type="coiled-coil region" evidence="10">
    <location>
        <begin position="162"/>
        <end position="210"/>
    </location>
</feature>
<evidence type="ECO:0000256" key="5">
    <source>
        <dbReference type="ARBA" id="ARBA00022519"/>
    </source>
</evidence>
<evidence type="ECO:0000256" key="9">
    <source>
        <dbReference type="RuleBase" id="RU365093"/>
    </source>
</evidence>
<dbReference type="PANTHER" id="PTHR30386">
    <property type="entry name" value="MEMBRANE FUSION SUBUNIT OF EMRAB-TOLC MULTIDRUG EFFLUX PUMP"/>
    <property type="match status" value="1"/>
</dbReference>
<dbReference type="Gene3D" id="2.40.30.170">
    <property type="match status" value="1"/>
</dbReference>
<dbReference type="InterPro" id="IPR058781">
    <property type="entry name" value="HH_AprE-like"/>
</dbReference>
<evidence type="ECO:0000256" key="3">
    <source>
        <dbReference type="ARBA" id="ARBA00022448"/>
    </source>
</evidence>
<sequence>MSVPQGVDGPANSMQADPMQAVRRYLRLGLGLSFALVFGLGGWAVATEIAGAVIASGHLVVESNVKKVQHPSGGVIGEIAVKEGMTVKAGDILMRLDPTVTRANLAIVSNSLDQMAARQARLEAERNASTVMVSPKRLQARLRDEDAQALIAGEESLFALRTATREGQKSQLQERISQLEEEISGQIVQRKAKEREIALINSELEGVRELHRKNLVPVTRVNLLEREGARIQGELGLLVASTSSARGKISEIRLQIIQIDQQFRSEVAKELREIEDKTAELVEREISARDQLKRIDIRAPQGGIVHGLAFFTIGGVVSPGEALMSIVPNHDSLAVEVRVTPQEISHIYPGQGVMLRIAALNQRTTPELDAIVDRVGADLTTEPRTGASFYTVRIRIDQAALARLEGKPLVPGMPVESFFRTEDRSVMSYLTKPLTDQFRRAFRET</sequence>
<evidence type="ECO:0000256" key="1">
    <source>
        <dbReference type="ARBA" id="ARBA00004377"/>
    </source>
</evidence>
<keyword evidence="4 9" id="KW-1003">Cell membrane</keyword>
<keyword evidence="3 9" id="KW-0813">Transport</keyword>
<dbReference type="InterPro" id="IPR050739">
    <property type="entry name" value="MFP"/>
</dbReference>
<feature type="transmembrane region" description="Helical" evidence="9">
    <location>
        <begin position="25"/>
        <end position="46"/>
    </location>
</feature>
<evidence type="ECO:0000256" key="2">
    <source>
        <dbReference type="ARBA" id="ARBA00009477"/>
    </source>
</evidence>
<evidence type="ECO:0000256" key="4">
    <source>
        <dbReference type="ARBA" id="ARBA00022475"/>
    </source>
</evidence>
<gene>
    <name evidence="13" type="ORF">SAMN04488115_107240</name>
</gene>
<dbReference type="GO" id="GO:0005886">
    <property type="term" value="C:plasma membrane"/>
    <property type="evidence" value="ECO:0007669"/>
    <property type="project" value="UniProtKB-SubCell"/>
</dbReference>
<dbReference type="AlphaFoldDB" id="A0A1H6BHX4"/>
<dbReference type="NCBIfam" id="TIGR01843">
    <property type="entry name" value="type_I_hlyD"/>
    <property type="match status" value="1"/>
</dbReference>
<dbReference type="Pfam" id="PF26002">
    <property type="entry name" value="Beta-barrel_AprE"/>
    <property type="match status" value="1"/>
</dbReference>
<evidence type="ECO:0000259" key="11">
    <source>
        <dbReference type="Pfam" id="PF25994"/>
    </source>
</evidence>
<dbReference type="GO" id="GO:0015031">
    <property type="term" value="P:protein transport"/>
    <property type="evidence" value="ECO:0007669"/>
    <property type="project" value="InterPro"/>
</dbReference>
<protein>
    <recommendedName>
        <fullName evidence="9">Membrane fusion protein (MFP) family protein</fullName>
    </recommendedName>
</protein>
<evidence type="ECO:0000313" key="14">
    <source>
        <dbReference type="Proteomes" id="UP000236743"/>
    </source>
</evidence>
<comment type="subcellular location">
    <subcellularLocation>
        <location evidence="1 9">Cell inner membrane</location>
        <topology evidence="1 9">Single-pass membrane protein</topology>
    </subcellularLocation>
</comment>
<keyword evidence="8 9" id="KW-0472">Membrane</keyword>
<keyword evidence="5 9" id="KW-0997">Cell inner membrane</keyword>
<dbReference type="PANTHER" id="PTHR30386:SF17">
    <property type="entry name" value="ALKALINE PROTEASE SECRETION PROTEIN APRE"/>
    <property type="match status" value="1"/>
</dbReference>
<comment type="similarity">
    <text evidence="2 9">Belongs to the membrane fusion protein (MFP) (TC 8.A.1) family.</text>
</comment>
<accession>A0A1H6BHX4</accession>
<proteinExistence type="inferred from homology"/>
<dbReference type="Pfam" id="PF25994">
    <property type="entry name" value="HH_AprE"/>
    <property type="match status" value="1"/>
</dbReference>
<evidence type="ECO:0000256" key="6">
    <source>
        <dbReference type="ARBA" id="ARBA00022692"/>
    </source>
</evidence>
<dbReference type="OrthoDB" id="9810980at2"/>
<feature type="domain" description="AprE-like beta-barrel" evidence="12">
    <location>
        <begin position="333"/>
        <end position="421"/>
    </location>
</feature>
<dbReference type="EMBL" id="FNUY01000007">
    <property type="protein sequence ID" value="SEG60212.1"/>
    <property type="molecule type" value="Genomic_DNA"/>
</dbReference>
<keyword evidence="10" id="KW-0175">Coiled coil</keyword>
<evidence type="ECO:0000256" key="7">
    <source>
        <dbReference type="ARBA" id="ARBA00022989"/>
    </source>
</evidence>
<dbReference type="Gene3D" id="2.40.50.100">
    <property type="match status" value="1"/>
</dbReference>
<keyword evidence="7 9" id="KW-1133">Transmembrane helix</keyword>
<organism evidence="13 14">
    <name type="scientific">Bosea lathyri</name>
    <dbReference type="NCBI Taxonomy" id="1036778"/>
    <lineage>
        <taxon>Bacteria</taxon>
        <taxon>Pseudomonadati</taxon>
        <taxon>Pseudomonadota</taxon>
        <taxon>Alphaproteobacteria</taxon>
        <taxon>Hyphomicrobiales</taxon>
        <taxon>Boseaceae</taxon>
        <taxon>Bosea</taxon>
    </lineage>
</organism>
<evidence type="ECO:0000259" key="12">
    <source>
        <dbReference type="Pfam" id="PF26002"/>
    </source>
</evidence>
<dbReference type="PRINTS" id="PR01490">
    <property type="entry name" value="RTXTOXIND"/>
</dbReference>
<keyword evidence="14" id="KW-1185">Reference proteome</keyword>
<dbReference type="InterPro" id="IPR010129">
    <property type="entry name" value="T1SS_HlyD"/>
</dbReference>
<evidence type="ECO:0000256" key="8">
    <source>
        <dbReference type="ARBA" id="ARBA00023136"/>
    </source>
</evidence>
<evidence type="ECO:0000313" key="13">
    <source>
        <dbReference type="EMBL" id="SEG60212.1"/>
    </source>
</evidence>
<dbReference type="SUPFAM" id="SSF111369">
    <property type="entry name" value="HlyD-like secretion proteins"/>
    <property type="match status" value="1"/>
</dbReference>